<name>A0ACC2FRW0_DALPE</name>
<evidence type="ECO:0000313" key="2">
    <source>
        <dbReference type="Proteomes" id="UP001157502"/>
    </source>
</evidence>
<accession>A0ACC2FRW0</accession>
<comment type="caution">
    <text evidence="1">The sequence shown here is derived from an EMBL/GenBank/DDBJ whole genome shotgun (WGS) entry which is preliminary data.</text>
</comment>
<gene>
    <name evidence="1" type="ORF">DPEC_G00262130</name>
</gene>
<evidence type="ECO:0000313" key="1">
    <source>
        <dbReference type="EMBL" id="KAJ7994071.1"/>
    </source>
</evidence>
<protein>
    <submittedName>
        <fullName evidence="1">Uncharacterized protein</fullName>
    </submittedName>
</protein>
<dbReference type="EMBL" id="CM055750">
    <property type="protein sequence ID" value="KAJ7994071.1"/>
    <property type="molecule type" value="Genomic_DNA"/>
</dbReference>
<keyword evidence="2" id="KW-1185">Reference proteome</keyword>
<dbReference type="Proteomes" id="UP001157502">
    <property type="component" value="Chromosome 23"/>
</dbReference>
<sequence>MIITPNQIQGACPELPNQSTICMSNSDCTEGSSDEGKQYESKERSDFADLFQMACKMVSACVYETNKVVRIQSVRLGSLKWTFNAVILIFICIMLVWNKEYQEHDYVVSSVTAKVKGVAMTSLPEVGEVVWDVVDYSGPSQGKNSFFVVTNVIITKNQKKGKCPEIPQNGIICKTDKDCKKGFWDQHSHGVQTGACVKFDVSWKTCEVSAWCPLENKKKPPKPALLPSAENFTVLIKNNIRFPNFNKIRRNILPEMTDRYLKSCQFNSRTDPWCPIFRIGDIVEEARETFSEIAVEGGVIGIQIRWDCNLDGFLRNCLPKYSFRRLDEKESNRTLYPGLNLRFARYNTVNGVEERTLFKAFGIRFDVMVFGKAGKFSIIQLIIYVGSTLSYYALTTLFIDWLIETSCYSKGVRQNFSEKKVEPVHDKQQCILCVSFVDENHIALVKRSQKRSLQQTKPISIHPHKVNCVSSDLDDMGHLHAMIGVLQKELILDQQPQVLPQRSHPDWCLCGCCRPSNHPQEQLCCRQSVGRCITTSTQFGQLVLSRPVLEAVLLYREPLCELTEGEGLISDLRHCAYRQYISWRFGAPPTDSLPVMPSCSVWRIREVYPSKDGDYTGLSISRTHSPPSTSNTRLSVQTGHCVNYTETVKTCEVLSWCPLEIDTNLPEHALLAAAENFTVLIKNSVIYPKFNFHKRNISPDVTSSYLKQCEFNRTTDPNCPIFRLKDMVTEAEEDFQTMATRGGVLGILIDWSCDLDFPERYCGPKYSFRRIDNKNPENNVAPGYNFRFAKYYKTTDNVETRTLIKAYGIRFDVIVFGTAGKFNIVPTIVNLGAALTFLSLANAICDWCLLTCAKRKELYKKHKFQYLDESNLNDGEPLEGTSYGTQ</sequence>
<reference evidence="1" key="1">
    <citation type="submission" date="2021-05" db="EMBL/GenBank/DDBJ databases">
        <authorList>
            <person name="Pan Q."/>
            <person name="Jouanno E."/>
            <person name="Zahm M."/>
            <person name="Klopp C."/>
            <person name="Cabau C."/>
            <person name="Louis A."/>
            <person name="Berthelot C."/>
            <person name="Parey E."/>
            <person name="Roest Crollius H."/>
            <person name="Montfort J."/>
            <person name="Robinson-Rechavi M."/>
            <person name="Bouchez O."/>
            <person name="Lampietro C."/>
            <person name="Lopez Roques C."/>
            <person name="Donnadieu C."/>
            <person name="Postlethwait J."/>
            <person name="Bobe J."/>
            <person name="Dillon D."/>
            <person name="Chandos A."/>
            <person name="von Hippel F."/>
            <person name="Guiguen Y."/>
        </authorList>
    </citation>
    <scope>NUCLEOTIDE SEQUENCE</scope>
    <source>
        <strain evidence="1">YG-Jan2019</strain>
    </source>
</reference>
<organism evidence="1 2">
    <name type="scientific">Dallia pectoralis</name>
    <name type="common">Alaska blackfish</name>
    <dbReference type="NCBI Taxonomy" id="75939"/>
    <lineage>
        <taxon>Eukaryota</taxon>
        <taxon>Metazoa</taxon>
        <taxon>Chordata</taxon>
        <taxon>Craniata</taxon>
        <taxon>Vertebrata</taxon>
        <taxon>Euteleostomi</taxon>
        <taxon>Actinopterygii</taxon>
        <taxon>Neopterygii</taxon>
        <taxon>Teleostei</taxon>
        <taxon>Protacanthopterygii</taxon>
        <taxon>Esociformes</taxon>
        <taxon>Umbridae</taxon>
        <taxon>Dallia</taxon>
    </lineage>
</organism>
<proteinExistence type="predicted"/>